<dbReference type="Pfam" id="PF01074">
    <property type="entry name" value="Glyco_hydro_38N"/>
    <property type="match status" value="1"/>
</dbReference>
<dbReference type="Gene3D" id="3.20.110.10">
    <property type="entry name" value="Glycoside hydrolase 38, N terminal domain"/>
    <property type="match status" value="1"/>
</dbReference>
<dbReference type="PANTHER" id="PTHR46017">
    <property type="entry name" value="ALPHA-MANNOSIDASE 2C1"/>
    <property type="match status" value="1"/>
</dbReference>
<accession>A0A1C6T1Z0</accession>
<evidence type="ECO:0000313" key="4">
    <source>
        <dbReference type="EMBL" id="SCL35365.1"/>
    </source>
</evidence>
<organism evidence="4 5">
    <name type="scientific">Micromonospora rhizosphaerae</name>
    <dbReference type="NCBI Taxonomy" id="568872"/>
    <lineage>
        <taxon>Bacteria</taxon>
        <taxon>Bacillati</taxon>
        <taxon>Actinomycetota</taxon>
        <taxon>Actinomycetes</taxon>
        <taxon>Micromonosporales</taxon>
        <taxon>Micromonosporaceae</taxon>
        <taxon>Micromonospora</taxon>
    </lineage>
</organism>
<dbReference type="GO" id="GO:0006013">
    <property type="term" value="P:mannose metabolic process"/>
    <property type="evidence" value="ECO:0007669"/>
    <property type="project" value="InterPro"/>
</dbReference>
<protein>
    <submittedName>
        <fullName evidence="4">Glycosyl hydrolases family 38 C-terminal domain-containing protein</fullName>
    </submittedName>
</protein>
<dbReference type="SUPFAM" id="SSF74650">
    <property type="entry name" value="Galactose mutarotase-like"/>
    <property type="match status" value="1"/>
</dbReference>
<evidence type="ECO:0000259" key="2">
    <source>
        <dbReference type="Pfam" id="PF01074"/>
    </source>
</evidence>
<feature type="region of interest" description="Disordered" evidence="1">
    <location>
        <begin position="832"/>
        <end position="853"/>
    </location>
</feature>
<sequence length="1172" mass="127173">MSRRLWQLGDPAAGPRQFADHWYAGTDARPSPYSPVDRPDPAERGPVFEIGRSDASTHWPAVQPGPLDAGHGWQPADATIRFDAPAGSEELWHDLHLHALASHGPCPDLIVTVNGRRGLVLLDPVRDDRAHAPMPPSPISGPIDRVVPLRPGLIRAGRNEIILTTHCPEEVEPDLTKTRPHLPHLGVWFGSALSWRGLSLAAGTTPAEPTLRLRPTPLYVERDGDLFELVDLDLTTPHGFAAGTAALRVGSHELSSPVEGIDFGDIRIRFAVPARFDTDTDTEIDAHATLDLDGRRVELPWTPFRPARRWTLHLIPHVHLDVGYTDNQAKVIELHNRNIDRVTGILRRTPDYAFTIDGSMILETFLRSRTEAPTAAALEAIRAGQVGVNAFYALFLAGVASLEECYRAAYLSAQLGRDLGLPMRTANLTDVPSYPQAIPSIVAALGLAGFFGIANHTRGGNPDSDTLHLLSPVRWRGPDGAEVVAYFSDSYSQLRFMCADPPSLAGMSASLPRYAARYDRPDYVPHDLPIVGTHADNEDVADGYADLVERWNARYAYPRLRFSTIADYLDAIRPLADRLPVLEGDGGSYWEDGVGTQAAAIARYRRAQALMPAAEAMSALVAAADPTVRPDLSTLDEGWRRLLLGCEHTWTAAHATIRPHSADVIDQRDWKIGQIDEGLRIATDEARRALSQLAELVPTDGPALVVANPASFARNVEIEVELAADERVETLDGTPLPAIRLGSAPGVVRVRTGSLPGFGYATYAVRRDTVPSREVTAHPVPSTLDTPRYRVEFDPDTGRPTSLRHHRLDRELLDPSHGWALGDVLHVTGGGTASRRGLGDEATSLNDIDPTLPPPQLTVNAAAMRAEGARRLPWGWEISAVGAAPSLPVVRTTLRLHDDSDRIDLTVTLVKEAELAKESVYVAFPFAVPDPIVRYDRQQGWVDPARDHQPGACNEWFTAQDAVTVAGPDLCVAWASADAPLFTLGDIVRGRWPRTATPSGVVLSWVMNNYWWTNTPASQDGTVILRYAFTPLSTYDPVAAWRLGRDLRAPVLANLVTWLDKGDSTPRRPAAGALLDAALPPNVDASVFAGRRANGIVVRLRELAGTAATASVRHPHTGPGAVALRCTATEEPIESLPVGADGTVAVTLRPYEVVTVALKEPACEPPLPGRAG</sequence>
<dbReference type="OrthoDB" id="237949at2"/>
<evidence type="ECO:0000256" key="1">
    <source>
        <dbReference type="SAM" id="MobiDB-lite"/>
    </source>
</evidence>
<feature type="region of interest" description="Disordered" evidence="1">
    <location>
        <begin position="1"/>
        <end position="44"/>
    </location>
</feature>
<proteinExistence type="predicted"/>
<dbReference type="STRING" id="568872.GA0070624_5242"/>
<dbReference type="InterPro" id="IPR011013">
    <property type="entry name" value="Gal_mutarotase_sf_dom"/>
</dbReference>
<keyword evidence="5" id="KW-1185">Reference proteome</keyword>
<gene>
    <name evidence="4" type="ORF">GA0070624_5242</name>
</gene>
<evidence type="ECO:0000259" key="3">
    <source>
        <dbReference type="Pfam" id="PF17677"/>
    </source>
</evidence>
<dbReference type="GO" id="GO:0004559">
    <property type="term" value="F:alpha-mannosidase activity"/>
    <property type="evidence" value="ECO:0007669"/>
    <property type="project" value="InterPro"/>
</dbReference>
<dbReference type="InterPro" id="IPR011330">
    <property type="entry name" value="Glyco_hydro/deAcase_b/a-brl"/>
</dbReference>
<dbReference type="Proteomes" id="UP000199413">
    <property type="component" value="Unassembled WGS sequence"/>
</dbReference>
<dbReference type="GO" id="GO:0009313">
    <property type="term" value="P:oligosaccharide catabolic process"/>
    <property type="evidence" value="ECO:0007669"/>
    <property type="project" value="TreeGrafter"/>
</dbReference>
<dbReference type="RefSeq" id="WP_091345524.1">
    <property type="nucleotide sequence ID" value="NZ_FMHV01000002.1"/>
</dbReference>
<dbReference type="Pfam" id="PF17677">
    <property type="entry name" value="Glyco_hydro38C2"/>
    <property type="match status" value="1"/>
</dbReference>
<keyword evidence="4" id="KW-0378">Hydrolase</keyword>
<feature type="compositionally biased region" description="Basic and acidic residues" evidence="1">
    <location>
        <begin position="787"/>
        <end position="797"/>
    </location>
</feature>
<dbReference type="EMBL" id="FMHV01000002">
    <property type="protein sequence ID" value="SCL35365.1"/>
    <property type="molecule type" value="Genomic_DNA"/>
</dbReference>
<dbReference type="InterPro" id="IPR041147">
    <property type="entry name" value="GH38_C"/>
</dbReference>
<dbReference type="GO" id="GO:0030246">
    <property type="term" value="F:carbohydrate binding"/>
    <property type="evidence" value="ECO:0007669"/>
    <property type="project" value="InterPro"/>
</dbReference>
<dbReference type="InterPro" id="IPR000602">
    <property type="entry name" value="Glyco_hydro_38_N"/>
</dbReference>
<evidence type="ECO:0000313" key="5">
    <source>
        <dbReference type="Proteomes" id="UP000199413"/>
    </source>
</evidence>
<feature type="domain" description="Glycoside hydrolase family 38 N-terminal" evidence="2">
    <location>
        <begin position="311"/>
        <end position="574"/>
    </location>
</feature>
<feature type="region of interest" description="Disordered" evidence="1">
    <location>
        <begin position="775"/>
        <end position="802"/>
    </location>
</feature>
<dbReference type="SUPFAM" id="SSF88713">
    <property type="entry name" value="Glycoside hydrolase/deacetylase"/>
    <property type="match status" value="1"/>
</dbReference>
<reference evidence="5" key="1">
    <citation type="submission" date="2016-06" db="EMBL/GenBank/DDBJ databases">
        <authorList>
            <person name="Varghese N."/>
            <person name="Submissions Spin"/>
        </authorList>
    </citation>
    <scope>NUCLEOTIDE SEQUENCE [LARGE SCALE GENOMIC DNA]</scope>
    <source>
        <strain evidence="5">DSM 45431</strain>
    </source>
</reference>
<feature type="domain" description="Glycosyl hydrolases family 38 C-terminal" evidence="3">
    <location>
        <begin position="1094"/>
        <end position="1156"/>
    </location>
</feature>
<dbReference type="InterPro" id="IPR027291">
    <property type="entry name" value="Glyco_hydro_38_N_sf"/>
</dbReference>
<name>A0A1C6T1Z0_9ACTN</name>
<dbReference type="PANTHER" id="PTHR46017:SF2">
    <property type="entry name" value="MANNOSYLGLYCERATE HYDROLASE"/>
    <property type="match status" value="1"/>
</dbReference>
<dbReference type="AlphaFoldDB" id="A0A1C6T1Z0"/>